<reference evidence="1 2" key="1">
    <citation type="journal article" date="2015" name="Nature">
        <title>rRNA introns, odd ribosomes, and small enigmatic genomes across a large radiation of phyla.</title>
        <authorList>
            <person name="Brown C.T."/>
            <person name="Hug L.A."/>
            <person name="Thomas B.C."/>
            <person name="Sharon I."/>
            <person name="Castelle C.J."/>
            <person name="Singh A."/>
            <person name="Wilkins M.J."/>
            <person name="Williams K.H."/>
            <person name="Banfield J.F."/>
        </authorList>
    </citation>
    <scope>NUCLEOTIDE SEQUENCE [LARGE SCALE GENOMIC DNA]</scope>
</reference>
<sequence>MSDKKKKGRTGEQEVVDLVKCPNCLSKLILLPESFPMYDVQCSRCLFRAQVKTVHSKPKASIFGAGWRILEKVLKAGCLMPQLMVNFKWSSRNGGLNQEIRFYPFIAKGNIQKYKLSAKARRANYWMFKYVKLDKIPYLPLYQQHDPLRTNE</sequence>
<evidence type="ECO:0000313" key="2">
    <source>
        <dbReference type="Proteomes" id="UP000033860"/>
    </source>
</evidence>
<dbReference type="AlphaFoldDB" id="A0A0G1RX87"/>
<dbReference type="EMBL" id="LCNT01000001">
    <property type="protein sequence ID" value="KKU61944.1"/>
    <property type="molecule type" value="Genomic_DNA"/>
</dbReference>
<dbReference type="InterPro" id="IPR043025">
    <property type="entry name" value="DRP_PD-(D/E)XK_dom"/>
</dbReference>
<organism evidence="1 2">
    <name type="scientific">Candidatus Beckwithbacteria bacterium GW2011_GWB1_47_15</name>
    <dbReference type="NCBI Taxonomy" id="1618371"/>
    <lineage>
        <taxon>Bacteria</taxon>
        <taxon>Candidatus Beckwithiibacteriota</taxon>
    </lineage>
</organism>
<dbReference type="Proteomes" id="UP000033860">
    <property type="component" value="Unassembled WGS sequence"/>
</dbReference>
<dbReference type="Gene3D" id="3.40.210.30">
    <property type="entry name" value="Dam replacing family, catalytic PD-(D/E)XK domain"/>
    <property type="match status" value="1"/>
</dbReference>
<proteinExistence type="predicted"/>
<accession>A0A0G1RX87</accession>
<protein>
    <submittedName>
        <fullName evidence="1">Uncharacterized protein</fullName>
    </submittedName>
</protein>
<name>A0A0G1RX87_9BACT</name>
<gene>
    <name evidence="1" type="ORF">UX85_C0001G0158</name>
</gene>
<comment type="caution">
    <text evidence="1">The sequence shown here is derived from an EMBL/GenBank/DDBJ whole genome shotgun (WGS) entry which is preliminary data.</text>
</comment>
<evidence type="ECO:0000313" key="1">
    <source>
        <dbReference type="EMBL" id="KKU61944.1"/>
    </source>
</evidence>